<name>A0AAN9S3P6_PSOTE</name>
<gene>
    <name evidence="2" type="ORF">VNO78_23203</name>
</gene>
<keyword evidence="3" id="KW-1185">Reference proteome</keyword>
<dbReference type="Proteomes" id="UP001386955">
    <property type="component" value="Unassembled WGS sequence"/>
</dbReference>
<evidence type="ECO:0000256" key="1">
    <source>
        <dbReference type="SAM" id="MobiDB-lite"/>
    </source>
</evidence>
<reference evidence="2 3" key="1">
    <citation type="submission" date="2024-01" db="EMBL/GenBank/DDBJ databases">
        <title>The genomes of 5 underutilized Papilionoideae crops provide insights into root nodulation and disease resistanc.</title>
        <authorList>
            <person name="Jiang F."/>
        </authorList>
    </citation>
    <scope>NUCLEOTIDE SEQUENCE [LARGE SCALE GENOMIC DNA]</scope>
    <source>
        <strain evidence="2">DUOXIRENSHENG_FW03</strain>
        <tissue evidence="2">Leaves</tissue>
    </source>
</reference>
<accession>A0AAN9S3P6</accession>
<evidence type="ECO:0000313" key="2">
    <source>
        <dbReference type="EMBL" id="KAK7388387.1"/>
    </source>
</evidence>
<organism evidence="2 3">
    <name type="scientific">Psophocarpus tetragonolobus</name>
    <name type="common">Winged bean</name>
    <name type="synonym">Dolichos tetragonolobus</name>
    <dbReference type="NCBI Taxonomy" id="3891"/>
    <lineage>
        <taxon>Eukaryota</taxon>
        <taxon>Viridiplantae</taxon>
        <taxon>Streptophyta</taxon>
        <taxon>Embryophyta</taxon>
        <taxon>Tracheophyta</taxon>
        <taxon>Spermatophyta</taxon>
        <taxon>Magnoliopsida</taxon>
        <taxon>eudicotyledons</taxon>
        <taxon>Gunneridae</taxon>
        <taxon>Pentapetalae</taxon>
        <taxon>rosids</taxon>
        <taxon>fabids</taxon>
        <taxon>Fabales</taxon>
        <taxon>Fabaceae</taxon>
        <taxon>Papilionoideae</taxon>
        <taxon>50 kb inversion clade</taxon>
        <taxon>NPAAA clade</taxon>
        <taxon>indigoferoid/millettioid clade</taxon>
        <taxon>Phaseoleae</taxon>
        <taxon>Psophocarpus</taxon>
    </lineage>
</organism>
<feature type="region of interest" description="Disordered" evidence="1">
    <location>
        <begin position="1"/>
        <end position="23"/>
    </location>
</feature>
<sequence length="80" mass="9228">MGLSSRGKGKYGHGAQGQGEERFSQLEGRMEIFRKIEFKWAMTEMQAKTKEVKMQLNSTARIIRPEMGLKKVVPIRQIQM</sequence>
<evidence type="ECO:0000313" key="3">
    <source>
        <dbReference type="Proteomes" id="UP001386955"/>
    </source>
</evidence>
<proteinExistence type="predicted"/>
<comment type="caution">
    <text evidence="2">The sequence shown here is derived from an EMBL/GenBank/DDBJ whole genome shotgun (WGS) entry which is preliminary data.</text>
</comment>
<dbReference type="AlphaFoldDB" id="A0AAN9S3P6"/>
<dbReference type="EMBL" id="JAYMYS010000006">
    <property type="protein sequence ID" value="KAK7388387.1"/>
    <property type="molecule type" value="Genomic_DNA"/>
</dbReference>
<protein>
    <submittedName>
        <fullName evidence="2">Uncharacterized protein</fullName>
    </submittedName>
</protein>